<sequence length="292" mass="30051">MDPATLIGLVLAFGALVAMITIEHSSVMSILLPAPMILVFGATIAVGLAGGTIKDFTSAFKAVPGAFLGKTTPPQSVIDQVVGLAETARSSGLLALDQAADNVKDPFLRGALQNIADGTDGDELRMLLEDEIATAARSNRNAAKFFTGLGGYAPTVGIIGTVVSLTHVLENLDTPATLGPMIAAAFVATLWGLLSANFIWLPLGSRLRRLADLEADRMTLVLEGALAVQAGSQPRLLGERLRAMVPAELLPKVGAKGKDGAADTAGAAAKTKTKTKTSGKGKGKDKDLPEAA</sequence>
<evidence type="ECO:0000256" key="8">
    <source>
        <dbReference type="SAM" id="MobiDB-lite"/>
    </source>
</evidence>
<feature type="transmembrane region" description="Helical" evidence="9">
    <location>
        <begin position="145"/>
        <end position="169"/>
    </location>
</feature>
<feature type="transmembrane region" description="Helical" evidence="9">
    <location>
        <begin position="28"/>
        <end position="51"/>
    </location>
</feature>
<reference evidence="11 12" key="1">
    <citation type="submission" date="2019-03" db="EMBL/GenBank/DDBJ databases">
        <title>Genomics of glacier-inhabiting Cryobacterium strains.</title>
        <authorList>
            <person name="Liu Q."/>
            <person name="Xin Y.-H."/>
        </authorList>
    </citation>
    <scope>NUCLEOTIDE SEQUENCE [LARGE SCALE GENOMIC DNA]</scope>
    <source>
        <strain evidence="11 12">Sr39</strain>
    </source>
</reference>
<gene>
    <name evidence="11" type="ORF">E3T39_08455</name>
</gene>
<feature type="transmembrane region" description="Helical" evidence="9">
    <location>
        <begin position="181"/>
        <end position="201"/>
    </location>
</feature>
<keyword evidence="5 9" id="KW-0812">Transmembrane</keyword>
<evidence type="ECO:0000313" key="12">
    <source>
        <dbReference type="Proteomes" id="UP000298170"/>
    </source>
</evidence>
<evidence type="ECO:0000256" key="9">
    <source>
        <dbReference type="SAM" id="Phobius"/>
    </source>
</evidence>
<evidence type="ECO:0000256" key="5">
    <source>
        <dbReference type="ARBA" id="ARBA00022692"/>
    </source>
</evidence>
<keyword evidence="12" id="KW-1185">Reference proteome</keyword>
<feature type="region of interest" description="Disordered" evidence="8">
    <location>
        <begin position="254"/>
        <end position="292"/>
    </location>
</feature>
<protein>
    <submittedName>
        <fullName evidence="11">Motility protein A</fullName>
    </submittedName>
</protein>
<dbReference type="RefSeq" id="WP_134514354.1">
    <property type="nucleotide sequence ID" value="NZ_SOHJ01000008.1"/>
</dbReference>
<evidence type="ECO:0000256" key="2">
    <source>
        <dbReference type="ARBA" id="ARBA00008038"/>
    </source>
</evidence>
<evidence type="ECO:0000313" key="11">
    <source>
        <dbReference type="EMBL" id="TFD60249.1"/>
    </source>
</evidence>
<feature type="domain" description="MotA/TolQ/ExbB proton channel" evidence="10">
    <location>
        <begin position="100"/>
        <end position="218"/>
    </location>
</feature>
<dbReference type="GO" id="GO:0005886">
    <property type="term" value="C:plasma membrane"/>
    <property type="evidence" value="ECO:0007669"/>
    <property type="project" value="UniProtKB-SubCell"/>
</dbReference>
<dbReference type="GO" id="GO:0006935">
    <property type="term" value="P:chemotaxis"/>
    <property type="evidence" value="ECO:0007669"/>
    <property type="project" value="InterPro"/>
</dbReference>
<dbReference type="InterPro" id="IPR002898">
    <property type="entry name" value="MotA_ExbB_proton_chnl"/>
</dbReference>
<dbReference type="PANTHER" id="PTHR30433:SF3">
    <property type="entry name" value="MOTILITY PROTEIN A"/>
    <property type="match status" value="1"/>
</dbReference>
<dbReference type="Proteomes" id="UP000298170">
    <property type="component" value="Unassembled WGS sequence"/>
</dbReference>
<name>A0A4R9AFE1_9MICO</name>
<dbReference type="Pfam" id="PF01618">
    <property type="entry name" value="MotA_ExbB"/>
    <property type="match status" value="1"/>
</dbReference>
<proteinExistence type="inferred from homology"/>
<evidence type="ECO:0000256" key="1">
    <source>
        <dbReference type="ARBA" id="ARBA00004651"/>
    </source>
</evidence>
<comment type="caution">
    <text evidence="11">The sequence shown here is derived from an EMBL/GenBank/DDBJ whole genome shotgun (WGS) entry which is preliminary data.</text>
</comment>
<feature type="compositionally biased region" description="Basic and acidic residues" evidence="8">
    <location>
        <begin position="282"/>
        <end position="292"/>
    </location>
</feature>
<feature type="compositionally biased region" description="Basic residues" evidence="8">
    <location>
        <begin position="271"/>
        <end position="281"/>
    </location>
</feature>
<keyword evidence="6 9" id="KW-1133">Transmembrane helix</keyword>
<dbReference type="GO" id="GO:0071978">
    <property type="term" value="P:bacterial-type flagellum-dependent swarming motility"/>
    <property type="evidence" value="ECO:0007669"/>
    <property type="project" value="InterPro"/>
</dbReference>
<keyword evidence="3" id="KW-0813">Transport</keyword>
<evidence type="ECO:0000256" key="7">
    <source>
        <dbReference type="ARBA" id="ARBA00023136"/>
    </source>
</evidence>
<evidence type="ECO:0000259" key="10">
    <source>
        <dbReference type="Pfam" id="PF01618"/>
    </source>
</evidence>
<keyword evidence="7 9" id="KW-0472">Membrane</keyword>
<dbReference type="PROSITE" id="PS01307">
    <property type="entry name" value="MOTA"/>
    <property type="match status" value="1"/>
</dbReference>
<evidence type="ECO:0000256" key="3">
    <source>
        <dbReference type="ARBA" id="ARBA00022448"/>
    </source>
</evidence>
<comment type="subcellular location">
    <subcellularLocation>
        <location evidence="1">Cell membrane</location>
        <topology evidence="1">Multi-pass membrane protein</topology>
    </subcellularLocation>
</comment>
<organism evidence="11 12">
    <name type="scientific">Cryobacterium suzukii</name>
    <dbReference type="NCBI Taxonomy" id="1259198"/>
    <lineage>
        <taxon>Bacteria</taxon>
        <taxon>Bacillati</taxon>
        <taxon>Actinomycetota</taxon>
        <taxon>Actinomycetes</taxon>
        <taxon>Micrococcales</taxon>
        <taxon>Microbacteriaceae</taxon>
        <taxon>Cryobacterium</taxon>
    </lineage>
</organism>
<comment type="similarity">
    <text evidence="2">Belongs to the MotA family.</text>
</comment>
<accession>A0A4R9AFE1</accession>
<dbReference type="OrthoDB" id="9806929at2"/>
<dbReference type="AlphaFoldDB" id="A0A4R9AFE1"/>
<keyword evidence="4" id="KW-1003">Cell membrane</keyword>
<dbReference type="PANTHER" id="PTHR30433">
    <property type="entry name" value="CHEMOTAXIS PROTEIN MOTA"/>
    <property type="match status" value="1"/>
</dbReference>
<dbReference type="InterPro" id="IPR000540">
    <property type="entry name" value="Flag_MotA_CS"/>
</dbReference>
<evidence type="ECO:0000256" key="4">
    <source>
        <dbReference type="ARBA" id="ARBA00022475"/>
    </source>
</evidence>
<dbReference type="EMBL" id="SOHJ01000008">
    <property type="protein sequence ID" value="TFD60249.1"/>
    <property type="molecule type" value="Genomic_DNA"/>
</dbReference>
<evidence type="ECO:0000256" key="6">
    <source>
        <dbReference type="ARBA" id="ARBA00022989"/>
    </source>
</evidence>
<dbReference type="InterPro" id="IPR047055">
    <property type="entry name" value="MotA-like"/>
</dbReference>